<dbReference type="RefSeq" id="WP_187481204.1">
    <property type="nucleotide sequence ID" value="NZ_CP060695.1"/>
</dbReference>
<evidence type="ECO:0000313" key="2">
    <source>
        <dbReference type="Proteomes" id="UP000515808"/>
    </source>
</evidence>
<dbReference type="KEGG" id="ppec:H9W90_08545"/>
<dbReference type="Proteomes" id="UP000515808">
    <property type="component" value="Chromosome"/>
</dbReference>
<protein>
    <submittedName>
        <fullName evidence="1">Uncharacterized protein</fullName>
    </submittedName>
</protein>
<reference evidence="1 2" key="1">
    <citation type="submission" date="2020-08" db="EMBL/GenBank/DDBJ databases">
        <title>Polaribacter sp. L12M9 isolated from gut of the Korean scallop.</title>
        <authorList>
            <person name="Jeong Y.S."/>
        </authorList>
    </citation>
    <scope>NUCLEOTIDE SEQUENCE [LARGE SCALE GENOMIC DNA]</scope>
    <source>
        <strain evidence="1 2">L12M9</strain>
    </source>
</reference>
<keyword evidence="2" id="KW-1185">Reference proteome</keyword>
<gene>
    <name evidence="1" type="ORF">H9W90_08545</name>
</gene>
<evidence type="ECO:0000313" key="1">
    <source>
        <dbReference type="EMBL" id="QNM84260.1"/>
    </source>
</evidence>
<accession>A0A7G9L6L1</accession>
<organism evidence="1 2">
    <name type="scientific">Polaribacter pectinis</name>
    <dbReference type="NCBI Taxonomy" id="2738844"/>
    <lineage>
        <taxon>Bacteria</taxon>
        <taxon>Pseudomonadati</taxon>
        <taxon>Bacteroidota</taxon>
        <taxon>Flavobacteriia</taxon>
        <taxon>Flavobacteriales</taxon>
        <taxon>Flavobacteriaceae</taxon>
    </lineage>
</organism>
<proteinExistence type="predicted"/>
<dbReference type="EMBL" id="CP060695">
    <property type="protein sequence ID" value="QNM84260.1"/>
    <property type="molecule type" value="Genomic_DNA"/>
</dbReference>
<name>A0A7G9L6L1_9FLAO</name>
<sequence length="275" mass="31669">MIKKATTIFIFLIAISLNSQQKKINNYKYIIVPEKFDFLKHINQYETSSLTKFLLKKNGLTVFISNETLPEDLMKNRCLGLTANVIDDSGMFTVKNIIQLKDCNNNVIYTSKVGKSKEKDYKKGYHEAIRNAHASMDDIQYSYKPLEESSIKKEEEVVKQEIIVPVKKVLPVKKEIPVKIVNGINTVIPDPITKDNSIKTDIKFNTKVLYAQAIENGFQLVNTKPALVFKVLKTKVKDVFIIKDKNGILYKNEDVWIAEYYNNTTLVVEKYQIKF</sequence>
<dbReference type="AlphaFoldDB" id="A0A7G9L6L1"/>